<dbReference type="Pfam" id="PF12802">
    <property type="entry name" value="MarR_2"/>
    <property type="match status" value="1"/>
</dbReference>
<dbReference type="GO" id="GO:0003700">
    <property type="term" value="F:DNA-binding transcription factor activity"/>
    <property type="evidence" value="ECO:0007669"/>
    <property type="project" value="InterPro"/>
</dbReference>
<keyword evidence="3" id="KW-0804">Transcription</keyword>
<proteinExistence type="predicted"/>
<dbReference type="Proteomes" id="UP000317039">
    <property type="component" value="Chromosome"/>
</dbReference>
<dbReference type="InterPro" id="IPR000835">
    <property type="entry name" value="HTH_MarR-typ"/>
</dbReference>
<name>A0A516NLV9_9NOCA</name>
<dbReference type="GO" id="GO:0003677">
    <property type="term" value="F:DNA binding"/>
    <property type="evidence" value="ECO:0007669"/>
    <property type="project" value="UniProtKB-KW"/>
</dbReference>
<dbReference type="InterPro" id="IPR036390">
    <property type="entry name" value="WH_DNA-bd_sf"/>
</dbReference>
<evidence type="ECO:0000256" key="2">
    <source>
        <dbReference type="ARBA" id="ARBA00023125"/>
    </source>
</evidence>
<reference evidence="5 6" key="1">
    <citation type="submission" date="2019-07" db="EMBL/GenBank/DDBJ databases">
        <title>Complete Genome Sequence and Methylome Analysis of Nocardia otitidis-caviarum NEB252.</title>
        <authorList>
            <person name="Fomenkov A."/>
            <person name="Anton B.P."/>
            <person name="Vincze T."/>
            <person name="Roberts R.J."/>
        </authorList>
    </citation>
    <scope>NUCLEOTIDE SEQUENCE [LARGE SCALE GENOMIC DNA]</scope>
    <source>
        <strain evidence="5 6">NEB252</strain>
    </source>
</reference>
<dbReference type="PANTHER" id="PTHR42756:SF1">
    <property type="entry name" value="TRANSCRIPTIONAL REPRESSOR OF EMRAB OPERON"/>
    <property type="match status" value="1"/>
</dbReference>
<gene>
    <name evidence="5" type="ORF">FOH10_15320</name>
</gene>
<dbReference type="PROSITE" id="PS50995">
    <property type="entry name" value="HTH_MARR_2"/>
    <property type="match status" value="1"/>
</dbReference>
<evidence type="ECO:0000313" key="5">
    <source>
        <dbReference type="EMBL" id="QDP79877.1"/>
    </source>
</evidence>
<dbReference type="KEGG" id="nod:FOH10_15320"/>
<evidence type="ECO:0000259" key="4">
    <source>
        <dbReference type="PROSITE" id="PS50995"/>
    </source>
</evidence>
<evidence type="ECO:0000256" key="1">
    <source>
        <dbReference type="ARBA" id="ARBA00023015"/>
    </source>
</evidence>
<dbReference type="AlphaFoldDB" id="A0A516NLV9"/>
<evidence type="ECO:0000313" key="6">
    <source>
        <dbReference type="Proteomes" id="UP000317039"/>
    </source>
</evidence>
<feature type="domain" description="HTH marR-type" evidence="4">
    <location>
        <begin position="26"/>
        <end position="167"/>
    </location>
</feature>
<dbReference type="InterPro" id="IPR036388">
    <property type="entry name" value="WH-like_DNA-bd_sf"/>
</dbReference>
<keyword evidence="2" id="KW-0238">DNA-binding</keyword>
<dbReference type="Gene3D" id="1.10.10.10">
    <property type="entry name" value="Winged helix-like DNA-binding domain superfamily/Winged helix DNA-binding domain"/>
    <property type="match status" value="1"/>
</dbReference>
<dbReference type="PANTHER" id="PTHR42756">
    <property type="entry name" value="TRANSCRIPTIONAL REGULATOR, MARR"/>
    <property type="match status" value="1"/>
</dbReference>
<dbReference type="PRINTS" id="PR00598">
    <property type="entry name" value="HTHMARR"/>
</dbReference>
<protein>
    <submittedName>
        <fullName evidence="5">MarR family transcriptional regulator</fullName>
    </submittedName>
</protein>
<dbReference type="SUPFAM" id="SSF46785">
    <property type="entry name" value="Winged helix' DNA-binding domain"/>
    <property type="match status" value="1"/>
</dbReference>
<dbReference type="SMART" id="SM00347">
    <property type="entry name" value="HTH_MARR"/>
    <property type="match status" value="1"/>
</dbReference>
<dbReference type="EMBL" id="CP041695">
    <property type="protein sequence ID" value="QDP79877.1"/>
    <property type="molecule type" value="Genomic_DNA"/>
</dbReference>
<organism evidence="5 6">
    <name type="scientific">Nocardia otitidiscaviarum</name>
    <dbReference type="NCBI Taxonomy" id="1823"/>
    <lineage>
        <taxon>Bacteria</taxon>
        <taxon>Bacillati</taxon>
        <taxon>Actinomycetota</taxon>
        <taxon>Actinomycetes</taxon>
        <taxon>Mycobacteriales</taxon>
        <taxon>Nocardiaceae</taxon>
        <taxon>Nocardia</taxon>
    </lineage>
</organism>
<accession>A0A516NLV9</accession>
<evidence type="ECO:0000256" key="3">
    <source>
        <dbReference type="ARBA" id="ARBA00023163"/>
    </source>
</evidence>
<sequence length="172" mass="18780">MSMGEKTSDPVDAIAEQWRRERPDLDLTAMAILGRLGRLMVVGEGLINAVFAGYGLQRGEFDVLAALRRSGEPFELNPSVLADTLMLSRAGMTGRLDRLESAGLVRRGADAGDRRAIRVALTEAGRVLVDEVVTAHLENETRMLAPLTDAERAELDRIGRILLRAWESGTVP</sequence>
<keyword evidence="1" id="KW-0805">Transcription regulation</keyword>